<accession>A0AAV3B4T1</accession>
<reference evidence="8" key="1">
    <citation type="thesis" date="2020" institute="ProQuest LLC" country="789 East Eisenhower Parkway, Ann Arbor, MI, USA">
        <title>Comparative Genomics and Chromosome Evolution.</title>
        <authorList>
            <person name="Mudd A.B."/>
        </authorList>
    </citation>
    <scope>NUCLEOTIDE SEQUENCE</scope>
    <source>
        <strain evidence="8">1538</strain>
        <tissue evidence="8">Blood</tissue>
    </source>
</reference>
<evidence type="ECO:0000256" key="1">
    <source>
        <dbReference type="ARBA" id="ARBA00004613"/>
    </source>
</evidence>
<dbReference type="GO" id="GO:0012505">
    <property type="term" value="C:endomembrane system"/>
    <property type="evidence" value="ECO:0007669"/>
    <property type="project" value="UniProtKB-ARBA"/>
</dbReference>
<gene>
    <name evidence="8" type="ORF">GDO54_000956</name>
</gene>
<comment type="similarity">
    <text evidence="2">Belongs to the CREG family.</text>
</comment>
<dbReference type="Gene3D" id="2.30.110.10">
    <property type="entry name" value="Electron Transport, Fmn-binding Protein, Chain A"/>
    <property type="match status" value="1"/>
</dbReference>
<comment type="subcellular location">
    <subcellularLocation>
        <location evidence="1">Secreted</location>
    </subcellularLocation>
</comment>
<sequence>MSACCFHYKSIARAACLLWLLGVSLLSYGEAYVIVNSVSWSVTNEVEEELDSSSTEDALPSLLEDTISMWKQSYPASAYKEDRVMKSRPGPDITEQISSPSRMFSYKRESSTESPPSPAAAFQANLAINARTLAHKSHWGVLATISSQETIQGLPFGQVLLTSDGPLHNSTGIPLFSVTPKASFLSDLMNNPVSSFTFADPDGDLCRKVLTQPQEPQCAALTLMGQMVNVPADGADFAKKALFSRHPDMQKWCQDSNCLLMKLMAENIYVTDCYGGIHNLPLEDYYRVNPI</sequence>
<name>A0AAV3B4T1_PYXAD</name>
<feature type="chain" id="PRO_5043449952" description="CREG-like beta-barrel domain-containing protein" evidence="6">
    <location>
        <begin position="32"/>
        <end position="291"/>
    </location>
</feature>
<comment type="caution">
    <text evidence="8">The sequence shown here is derived from an EMBL/GenBank/DDBJ whole genome shotgun (WGS) entry which is preliminary data.</text>
</comment>
<protein>
    <recommendedName>
        <fullName evidence="7">CREG-like beta-barrel domain-containing protein</fullName>
    </recommendedName>
</protein>
<dbReference type="EMBL" id="DYDO01000001">
    <property type="protein sequence ID" value="DBA33243.1"/>
    <property type="molecule type" value="Genomic_DNA"/>
</dbReference>
<evidence type="ECO:0000256" key="3">
    <source>
        <dbReference type="ARBA" id="ARBA00022525"/>
    </source>
</evidence>
<evidence type="ECO:0000256" key="4">
    <source>
        <dbReference type="ARBA" id="ARBA00022729"/>
    </source>
</evidence>
<evidence type="ECO:0000256" key="5">
    <source>
        <dbReference type="ARBA" id="ARBA00023180"/>
    </source>
</evidence>
<dbReference type="AlphaFoldDB" id="A0AAV3B4T1"/>
<dbReference type="SUPFAM" id="SSF50475">
    <property type="entry name" value="FMN-binding split barrel"/>
    <property type="match status" value="1"/>
</dbReference>
<evidence type="ECO:0000313" key="9">
    <source>
        <dbReference type="Proteomes" id="UP001181693"/>
    </source>
</evidence>
<dbReference type="Pfam" id="PF13883">
    <property type="entry name" value="CREG_beta-barrel"/>
    <property type="match status" value="1"/>
</dbReference>
<dbReference type="FunFam" id="2.30.110.10:FF:000004">
    <property type="entry name" value="Cellular repressor of E1A-stimulated genes 1"/>
    <property type="match status" value="1"/>
</dbReference>
<keyword evidence="5" id="KW-0325">Glycoprotein</keyword>
<evidence type="ECO:0000313" key="8">
    <source>
        <dbReference type="EMBL" id="DBA33243.1"/>
    </source>
</evidence>
<dbReference type="Proteomes" id="UP001181693">
    <property type="component" value="Unassembled WGS sequence"/>
</dbReference>
<proteinExistence type="inferred from homology"/>
<dbReference type="PANTHER" id="PTHR13343">
    <property type="entry name" value="CREG1 PROTEIN"/>
    <property type="match status" value="1"/>
</dbReference>
<evidence type="ECO:0000259" key="7">
    <source>
        <dbReference type="Pfam" id="PF13883"/>
    </source>
</evidence>
<evidence type="ECO:0000256" key="2">
    <source>
        <dbReference type="ARBA" id="ARBA00009230"/>
    </source>
</evidence>
<dbReference type="PANTHER" id="PTHR13343:SF15">
    <property type="entry name" value="PROTEIN CREG2"/>
    <property type="match status" value="1"/>
</dbReference>
<dbReference type="GO" id="GO:0005737">
    <property type="term" value="C:cytoplasm"/>
    <property type="evidence" value="ECO:0007669"/>
    <property type="project" value="UniProtKB-ARBA"/>
</dbReference>
<evidence type="ECO:0000256" key="6">
    <source>
        <dbReference type="SAM" id="SignalP"/>
    </source>
</evidence>
<keyword evidence="4 6" id="KW-0732">Signal</keyword>
<feature type="domain" description="CREG-like beta-barrel" evidence="7">
    <location>
        <begin position="125"/>
        <end position="286"/>
    </location>
</feature>
<organism evidence="8 9">
    <name type="scientific">Pyxicephalus adspersus</name>
    <name type="common">African bullfrog</name>
    <dbReference type="NCBI Taxonomy" id="30357"/>
    <lineage>
        <taxon>Eukaryota</taxon>
        <taxon>Metazoa</taxon>
        <taxon>Chordata</taxon>
        <taxon>Craniata</taxon>
        <taxon>Vertebrata</taxon>
        <taxon>Euteleostomi</taxon>
        <taxon>Amphibia</taxon>
        <taxon>Batrachia</taxon>
        <taxon>Anura</taxon>
        <taxon>Neobatrachia</taxon>
        <taxon>Ranoidea</taxon>
        <taxon>Pyxicephalidae</taxon>
        <taxon>Pyxicephalinae</taxon>
        <taxon>Pyxicephalus</taxon>
    </lineage>
</organism>
<keyword evidence="3" id="KW-0964">Secreted</keyword>
<feature type="signal peptide" evidence="6">
    <location>
        <begin position="1"/>
        <end position="31"/>
    </location>
</feature>
<keyword evidence="9" id="KW-1185">Reference proteome</keyword>
<dbReference type="InterPro" id="IPR012349">
    <property type="entry name" value="Split_barrel_FMN-bd"/>
</dbReference>
<dbReference type="InterPro" id="IPR055343">
    <property type="entry name" value="CREG_beta-barrel"/>
</dbReference>
<dbReference type="GO" id="GO:0005615">
    <property type="term" value="C:extracellular space"/>
    <property type="evidence" value="ECO:0007669"/>
    <property type="project" value="TreeGrafter"/>
</dbReference>